<dbReference type="InterPro" id="IPR036388">
    <property type="entry name" value="WH-like_DNA-bd_sf"/>
</dbReference>
<dbReference type="Gene3D" id="1.10.10.10">
    <property type="entry name" value="Winged helix-like DNA-binding domain superfamily/Winged helix DNA-binding domain"/>
    <property type="match status" value="1"/>
</dbReference>
<evidence type="ECO:0000256" key="1">
    <source>
        <dbReference type="ARBA" id="ARBA00009437"/>
    </source>
</evidence>
<accession>A0A1Q9GFR1</accession>
<name>A0A1Q9GFR1_9GAMM</name>
<dbReference type="FunFam" id="1.10.10.10:FF:000001">
    <property type="entry name" value="LysR family transcriptional regulator"/>
    <property type="match status" value="1"/>
</dbReference>
<dbReference type="InterPro" id="IPR005119">
    <property type="entry name" value="LysR_subst-bd"/>
</dbReference>
<dbReference type="CDD" id="cd08422">
    <property type="entry name" value="PBP2_CrgA_like"/>
    <property type="match status" value="1"/>
</dbReference>
<dbReference type="Gene3D" id="3.40.190.290">
    <property type="match status" value="1"/>
</dbReference>
<dbReference type="PANTHER" id="PTHR30537:SF5">
    <property type="entry name" value="HTH-TYPE TRANSCRIPTIONAL ACTIVATOR TTDR-RELATED"/>
    <property type="match status" value="1"/>
</dbReference>
<dbReference type="OrthoDB" id="9786526at2"/>
<gene>
    <name evidence="6" type="ORF">BIT28_25420</name>
</gene>
<comment type="caution">
    <text evidence="6">The sequence shown here is derived from an EMBL/GenBank/DDBJ whole genome shotgun (WGS) entry which is preliminary data.</text>
</comment>
<evidence type="ECO:0000313" key="7">
    <source>
        <dbReference type="Proteomes" id="UP000186905"/>
    </source>
</evidence>
<keyword evidence="2" id="KW-0805">Transcription regulation</keyword>
<evidence type="ECO:0000313" key="6">
    <source>
        <dbReference type="EMBL" id="OLQ73225.1"/>
    </source>
</evidence>
<keyword evidence="7" id="KW-1185">Reference proteome</keyword>
<dbReference type="GO" id="GO:0006351">
    <property type="term" value="P:DNA-templated transcription"/>
    <property type="evidence" value="ECO:0007669"/>
    <property type="project" value="TreeGrafter"/>
</dbReference>
<dbReference type="FunFam" id="3.40.190.290:FF:000001">
    <property type="entry name" value="Transcriptional regulator, LysR family"/>
    <property type="match status" value="1"/>
</dbReference>
<keyword evidence="4" id="KW-0804">Transcription</keyword>
<dbReference type="InterPro" id="IPR000847">
    <property type="entry name" value="LysR_HTH_N"/>
</dbReference>
<evidence type="ECO:0000259" key="5">
    <source>
        <dbReference type="PROSITE" id="PS50931"/>
    </source>
</evidence>
<dbReference type="GO" id="GO:0043565">
    <property type="term" value="F:sequence-specific DNA binding"/>
    <property type="evidence" value="ECO:0007669"/>
    <property type="project" value="TreeGrafter"/>
</dbReference>
<keyword evidence="3" id="KW-0238">DNA-binding</keyword>
<comment type="similarity">
    <text evidence="1">Belongs to the LysR transcriptional regulatory family.</text>
</comment>
<dbReference type="InterPro" id="IPR036390">
    <property type="entry name" value="WH_DNA-bd_sf"/>
</dbReference>
<proteinExistence type="inferred from homology"/>
<dbReference type="Proteomes" id="UP000186905">
    <property type="component" value="Unassembled WGS sequence"/>
</dbReference>
<dbReference type="STRING" id="1903952.BIT28_25420"/>
<organism evidence="6 7">
    <name type="scientific">Photobacterium proteolyticum</name>
    <dbReference type="NCBI Taxonomy" id="1903952"/>
    <lineage>
        <taxon>Bacteria</taxon>
        <taxon>Pseudomonadati</taxon>
        <taxon>Pseudomonadota</taxon>
        <taxon>Gammaproteobacteria</taxon>
        <taxon>Vibrionales</taxon>
        <taxon>Vibrionaceae</taxon>
        <taxon>Photobacterium</taxon>
    </lineage>
</organism>
<dbReference type="Pfam" id="PF03466">
    <property type="entry name" value="LysR_substrate"/>
    <property type="match status" value="1"/>
</dbReference>
<protein>
    <submittedName>
        <fullName evidence="6">LysR family transcriptional regulator</fullName>
    </submittedName>
</protein>
<dbReference type="AlphaFoldDB" id="A0A1Q9GFR1"/>
<dbReference type="PROSITE" id="PS50931">
    <property type="entry name" value="HTH_LYSR"/>
    <property type="match status" value="1"/>
</dbReference>
<dbReference type="GO" id="GO:0003700">
    <property type="term" value="F:DNA-binding transcription factor activity"/>
    <property type="evidence" value="ECO:0007669"/>
    <property type="project" value="InterPro"/>
</dbReference>
<feature type="domain" description="HTH lysR-type" evidence="5">
    <location>
        <begin position="9"/>
        <end position="59"/>
    </location>
</feature>
<dbReference type="InterPro" id="IPR058163">
    <property type="entry name" value="LysR-type_TF_proteobact-type"/>
</dbReference>
<dbReference type="RefSeq" id="WP_075766693.1">
    <property type="nucleotide sequence ID" value="NZ_MJIL01000088.1"/>
</dbReference>
<sequence length="299" mass="33391">MDTFSTIPVFTAVVELGSFSQASHKLGITKSAVSKRISALEAHLGVKLIQRTTRKLNLTEAGEQYYSYIQKAKVLVNEGEDAISSLQGSPKGHLKVSIPMVFGQRHITPLLGEFLRRYSDIKLSLSLDDRLVDLVEEGVDMVLRIGALSDSTLIARKLSPCRSVVCASPGYLEINGTPETLAELKQHNCLYYSYFRAGMEWVFDGPNGLERIKPEGNIQVNNSEVLKQLMLDDVGIGQMPLFLVESELACGELVPILEQYHLPEHGIYAVYPQKAFMPAKLKVFLDFLEQKLNMKNQSW</sequence>
<evidence type="ECO:0000256" key="4">
    <source>
        <dbReference type="ARBA" id="ARBA00023163"/>
    </source>
</evidence>
<dbReference type="EMBL" id="MJIL01000088">
    <property type="protein sequence ID" value="OLQ73225.1"/>
    <property type="molecule type" value="Genomic_DNA"/>
</dbReference>
<reference evidence="6 7" key="1">
    <citation type="submission" date="2016-09" db="EMBL/GenBank/DDBJ databases">
        <title>Photobacterium proteolyticum sp. nov. a protease producing bacterium isolated from ocean sediments of Laizhou Bay.</title>
        <authorList>
            <person name="Li Y."/>
        </authorList>
    </citation>
    <scope>NUCLEOTIDE SEQUENCE [LARGE SCALE GENOMIC DNA]</scope>
    <source>
        <strain evidence="6 7">13-12</strain>
    </source>
</reference>
<dbReference type="SUPFAM" id="SSF53850">
    <property type="entry name" value="Periplasmic binding protein-like II"/>
    <property type="match status" value="1"/>
</dbReference>
<dbReference type="PRINTS" id="PR00039">
    <property type="entry name" value="HTHLYSR"/>
</dbReference>
<dbReference type="PANTHER" id="PTHR30537">
    <property type="entry name" value="HTH-TYPE TRANSCRIPTIONAL REGULATOR"/>
    <property type="match status" value="1"/>
</dbReference>
<evidence type="ECO:0000256" key="3">
    <source>
        <dbReference type="ARBA" id="ARBA00023125"/>
    </source>
</evidence>
<dbReference type="Pfam" id="PF00126">
    <property type="entry name" value="HTH_1"/>
    <property type="match status" value="1"/>
</dbReference>
<evidence type="ECO:0000256" key="2">
    <source>
        <dbReference type="ARBA" id="ARBA00023015"/>
    </source>
</evidence>
<dbReference type="SUPFAM" id="SSF46785">
    <property type="entry name" value="Winged helix' DNA-binding domain"/>
    <property type="match status" value="1"/>
</dbReference>